<evidence type="ECO:0000313" key="5">
    <source>
        <dbReference type="EMBL" id="RDC44877.1"/>
    </source>
</evidence>
<dbReference type="PROSITE" id="PS00105">
    <property type="entry name" value="AA_TRANSFER_CLASS_1"/>
    <property type="match status" value="1"/>
</dbReference>
<dbReference type="PANTHER" id="PTHR43795">
    <property type="entry name" value="BIFUNCTIONAL ASPARTATE AMINOTRANSFERASE AND GLUTAMATE/ASPARTATE-PREPHENATE AMINOTRANSFERASE-RELATED"/>
    <property type="match status" value="1"/>
</dbReference>
<dbReference type="SUPFAM" id="SSF53383">
    <property type="entry name" value="PLP-dependent transferases"/>
    <property type="match status" value="1"/>
</dbReference>
<dbReference type="Gene3D" id="3.40.640.10">
    <property type="entry name" value="Type I PLP-dependent aspartate aminotransferase-like (Major domain)"/>
    <property type="match status" value="1"/>
</dbReference>
<dbReference type="Gene3D" id="3.90.1150.10">
    <property type="entry name" value="Aspartate Aminotransferase, domain 1"/>
    <property type="match status" value="1"/>
</dbReference>
<feature type="region of interest" description="Disordered" evidence="3">
    <location>
        <begin position="1"/>
        <end position="37"/>
    </location>
</feature>
<dbReference type="Gene3D" id="1.10.20.110">
    <property type="match status" value="1"/>
</dbReference>
<sequence length="592" mass="65130">MSTSTPSTSHGAGTGSTASPANGPANPVATANAADAAGDSPAAIEAGIKANDDRAFEESLGAMSPFEVKNLLVKMAKKGDEGTTRTLLNAGRGNPNWITTLPREAFFLLGSFAMEEARRTMDEPDYDLAGMPAADGAAARFLAFLDEHDRERPAQFLKRAWDYLDAEGLAGDELVHEWTGGIVGDEYPMPDRILRYTQEIVNRYLVKALDDGHAPATPYDLFATEGGTAAMCYLFYSLKCNFLVNPGDRIALMTPIFTPYLNIPILNDYDLDVTYIQANTIDADGLHTWQYPDSELEKLRDPSIKLLCLVNPSNPPSVALDDASRAKLVSLVKNERPDLIIISDDVYGTFVPHYRSLLDDLPYNTACVYSFSKYFGATGWRLAVIATAADNVFDDLIAKLPEDKKKALANRYACLTDHIEKVKFTDRMVADSRLVALNGTAGLGTPQQVMMSLFALYCLLDDHDAYRTKMQQLVQHRLGLLWKSLGWTLEPDPERAGYYSVIDLGIWATRLYGADFFAWLKENYDSLDIVVRLAQDTGVVLMAGHGFDAPEWSVRVSLANLNADDYIAIGQRLSAMLADYAEVWKAGGHPNK</sequence>
<dbReference type="GO" id="GO:0006520">
    <property type="term" value="P:amino acid metabolic process"/>
    <property type="evidence" value="ECO:0007669"/>
    <property type="project" value="TreeGrafter"/>
</dbReference>
<keyword evidence="2" id="KW-0032">Aminotransferase</keyword>
<evidence type="ECO:0000259" key="4">
    <source>
        <dbReference type="Pfam" id="PF00155"/>
    </source>
</evidence>
<dbReference type="NCBIfam" id="NF006755">
    <property type="entry name" value="PRK09275.1"/>
    <property type="match status" value="1"/>
</dbReference>
<comment type="cofactor">
    <cofactor evidence="2">
        <name>pyridoxal 5'-phosphate</name>
        <dbReference type="ChEBI" id="CHEBI:597326"/>
    </cofactor>
</comment>
<feature type="domain" description="Aminotransferase class I/classII large" evidence="4">
    <location>
        <begin position="240"/>
        <end position="565"/>
    </location>
</feature>
<dbReference type="InterPro" id="IPR015421">
    <property type="entry name" value="PyrdxlP-dep_Trfase_major"/>
</dbReference>
<evidence type="ECO:0000256" key="3">
    <source>
        <dbReference type="SAM" id="MobiDB-lite"/>
    </source>
</evidence>
<keyword evidence="2" id="KW-0808">Transferase</keyword>
<evidence type="ECO:0000313" key="6">
    <source>
        <dbReference type="Proteomes" id="UP000253805"/>
    </source>
</evidence>
<dbReference type="InterPro" id="IPR004838">
    <property type="entry name" value="NHTrfase_class1_PyrdxlP-BS"/>
</dbReference>
<evidence type="ECO:0000256" key="1">
    <source>
        <dbReference type="ARBA" id="ARBA00022898"/>
    </source>
</evidence>
<dbReference type="InterPro" id="IPR015422">
    <property type="entry name" value="PyrdxlP-dep_Trfase_small"/>
</dbReference>
<protein>
    <recommendedName>
        <fullName evidence="2">Aminotransferase</fullName>
        <ecNumber evidence="2">2.6.1.-</ecNumber>
    </recommendedName>
</protein>
<feature type="compositionally biased region" description="Polar residues" evidence="3">
    <location>
        <begin position="1"/>
        <end position="20"/>
    </location>
</feature>
<evidence type="ECO:0000256" key="2">
    <source>
        <dbReference type="RuleBase" id="RU000481"/>
    </source>
</evidence>
<dbReference type="PANTHER" id="PTHR43795:SF2">
    <property type="entry name" value="BIFUNCTIONAL ASPARTATE AMINOTRANSFERASE AND GLUTAMATE_ASPARTATE-PREPHENATE AMINOTRANSFERASE"/>
    <property type="match status" value="1"/>
</dbReference>
<dbReference type="EMBL" id="PPUT01000011">
    <property type="protein sequence ID" value="RDC44877.1"/>
    <property type="molecule type" value="Genomic_DNA"/>
</dbReference>
<dbReference type="InterPro" id="IPR022518">
    <property type="entry name" value="Aspartate_4-decarboxylase"/>
</dbReference>
<proteinExistence type="inferred from homology"/>
<dbReference type="InterPro" id="IPR004839">
    <property type="entry name" value="Aminotransferase_I/II_large"/>
</dbReference>
<dbReference type="NCBIfam" id="TIGR03801">
    <property type="entry name" value="asp_4_decarbox"/>
    <property type="match status" value="1"/>
</dbReference>
<dbReference type="Pfam" id="PF00155">
    <property type="entry name" value="Aminotran_1_2"/>
    <property type="match status" value="1"/>
</dbReference>
<dbReference type="AlphaFoldDB" id="A0A369NZE1"/>
<comment type="similarity">
    <text evidence="2">Belongs to the class-I pyridoxal-phosphate-dependent aminotransferase family.</text>
</comment>
<dbReference type="InterPro" id="IPR050478">
    <property type="entry name" value="Ethylene_sulfur-biosynth"/>
</dbReference>
<dbReference type="GO" id="GO:0008483">
    <property type="term" value="F:transaminase activity"/>
    <property type="evidence" value="ECO:0007669"/>
    <property type="project" value="UniProtKB-KW"/>
</dbReference>
<keyword evidence="1" id="KW-0663">Pyridoxal phosphate</keyword>
<feature type="compositionally biased region" description="Low complexity" evidence="3">
    <location>
        <begin position="21"/>
        <end position="37"/>
    </location>
</feature>
<reference evidence="5 6" key="1">
    <citation type="journal article" date="2018" name="Elife">
        <title>Discovery and characterization of a prevalent human gut bacterial enzyme sufficient for the inactivation of a family of plant toxins.</title>
        <authorList>
            <person name="Koppel N."/>
            <person name="Bisanz J.E."/>
            <person name="Pandelia M.E."/>
            <person name="Turnbaugh P.J."/>
            <person name="Balskus E.P."/>
        </authorList>
    </citation>
    <scope>NUCLEOTIDE SEQUENCE [LARGE SCALE GENOMIC DNA]</scope>
    <source>
        <strain evidence="5 6">OB21 GAM 11</strain>
    </source>
</reference>
<organism evidence="5 6">
    <name type="scientific">Adlercreutzia equolifaciens subsp. celatus</name>
    <dbReference type="NCBI Taxonomy" id="394340"/>
    <lineage>
        <taxon>Bacteria</taxon>
        <taxon>Bacillati</taxon>
        <taxon>Actinomycetota</taxon>
        <taxon>Coriobacteriia</taxon>
        <taxon>Eggerthellales</taxon>
        <taxon>Eggerthellaceae</taxon>
        <taxon>Adlercreutzia</taxon>
    </lineage>
</organism>
<dbReference type="RefSeq" id="WP_114548923.1">
    <property type="nucleotide sequence ID" value="NZ_PPUT01000011.1"/>
</dbReference>
<dbReference type="GO" id="GO:0030170">
    <property type="term" value="F:pyridoxal phosphate binding"/>
    <property type="evidence" value="ECO:0007669"/>
    <property type="project" value="InterPro"/>
</dbReference>
<accession>A0A369NZE1</accession>
<comment type="caution">
    <text evidence="5">The sequence shown here is derived from an EMBL/GenBank/DDBJ whole genome shotgun (WGS) entry which is preliminary data.</text>
</comment>
<dbReference type="CDD" id="cd00609">
    <property type="entry name" value="AAT_like"/>
    <property type="match status" value="1"/>
</dbReference>
<gene>
    <name evidence="5" type="ORF">C1850_05660</name>
</gene>
<name>A0A369NZE1_9ACTN</name>
<dbReference type="InterPro" id="IPR015424">
    <property type="entry name" value="PyrdxlP-dep_Trfase"/>
</dbReference>
<dbReference type="Proteomes" id="UP000253805">
    <property type="component" value="Unassembled WGS sequence"/>
</dbReference>
<dbReference type="EC" id="2.6.1.-" evidence="2"/>